<evidence type="ECO:0000256" key="5">
    <source>
        <dbReference type="ARBA" id="ARBA00022692"/>
    </source>
</evidence>
<feature type="transmembrane region" description="Helical" evidence="8">
    <location>
        <begin position="358"/>
        <end position="381"/>
    </location>
</feature>
<dbReference type="InterPro" id="IPR006037">
    <property type="entry name" value="RCK_C"/>
</dbReference>
<gene>
    <name evidence="10" type="ORF">ENK44_08185</name>
</gene>
<protein>
    <submittedName>
        <fullName evidence="10">Transporter</fullName>
    </submittedName>
</protein>
<feature type="transmembrane region" description="Helical" evidence="8">
    <location>
        <begin position="155"/>
        <end position="175"/>
    </location>
</feature>
<dbReference type="SUPFAM" id="SSF116726">
    <property type="entry name" value="TrkA C-terminal domain-like"/>
    <property type="match status" value="2"/>
</dbReference>
<dbReference type="EMBL" id="DRQG01000077">
    <property type="protein sequence ID" value="HGY55663.1"/>
    <property type="molecule type" value="Genomic_DNA"/>
</dbReference>
<dbReference type="InterPro" id="IPR006512">
    <property type="entry name" value="YidE_YbjL"/>
</dbReference>
<reference evidence="10" key="1">
    <citation type="journal article" date="2020" name="mSystems">
        <title>Genome- and Community-Level Interaction Insights into Carbon Utilization and Element Cycling Functions of Hydrothermarchaeota in Hydrothermal Sediment.</title>
        <authorList>
            <person name="Zhou Z."/>
            <person name="Liu Y."/>
            <person name="Xu W."/>
            <person name="Pan J."/>
            <person name="Luo Z.H."/>
            <person name="Li M."/>
        </authorList>
    </citation>
    <scope>NUCLEOTIDE SEQUENCE [LARGE SCALE GENOMIC DNA]</scope>
    <source>
        <strain evidence="10">HyVt-577</strain>
    </source>
</reference>
<keyword evidence="7 8" id="KW-0472">Membrane</keyword>
<feature type="transmembrane region" description="Helical" evidence="8">
    <location>
        <begin position="513"/>
        <end position="535"/>
    </location>
</feature>
<dbReference type="InterPro" id="IPR036721">
    <property type="entry name" value="RCK_C_sf"/>
</dbReference>
<evidence type="ECO:0000256" key="7">
    <source>
        <dbReference type="ARBA" id="ARBA00023136"/>
    </source>
</evidence>
<comment type="similarity">
    <text evidence="2">Belongs to the AAE transporter (TC 2.A.81) family.</text>
</comment>
<dbReference type="PANTHER" id="PTHR30445">
    <property type="entry name" value="K(+)_H(+) ANTIPORTER SUBUNIT KHTT"/>
    <property type="match status" value="1"/>
</dbReference>
<feature type="transmembrane region" description="Helical" evidence="8">
    <location>
        <begin position="482"/>
        <end position="507"/>
    </location>
</feature>
<evidence type="ECO:0000256" key="2">
    <source>
        <dbReference type="ARBA" id="ARBA00009854"/>
    </source>
</evidence>
<feature type="transmembrane region" description="Helical" evidence="8">
    <location>
        <begin position="456"/>
        <end position="475"/>
    </location>
</feature>
<sequence>MKAYTMDWISYLQQHQVILLFLIIALGFLFGRIKMWGFSFDSSGILFVAMLFGHLGFSLSTDFKMLGLIFFIYAIGLQAGPSIFNISKQRGLRVYWLVFQLLTLGALLTFLLAVLFDIDMPLAIGLFSGAMTSTPGLAAAQEATRSTLTSTGYGVAYPFGVIGVIFFIKILPRLFKVNIKEEERQHKDMTTGAQPKIIRQNLEITNQSLDGKTLREIKFSKTTGTVITRLLHNGDVIIPGPDTKLHSGDIVRIVGREEDVRSVIPYLGKPTEQEIPDIRQLESRRFVVTNKDIVGKTIGELHIHDLYHMNITRIRRSGIEFLAEPNQKLSWGDRVQVVGEAAQMPLIRKLFGDEMKKVEYGNIFSIILGILLGIFVGLVPFSIGKAVAFNLGITGGVLVAGLFLSNRGKVGPVIWQVPVPIIAFMRELGLTLFLAVVGVKAGSEIVHIFQADGAKLLLAGVLITTLPMVITAWFARKRHKMLLIELAGVLCGGMTSAPGLTAAAGFTESQAPLIMYATVYPFAMILMMVFVKLLALF</sequence>
<dbReference type="GO" id="GO:0005886">
    <property type="term" value="C:plasma membrane"/>
    <property type="evidence" value="ECO:0007669"/>
    <property type="project" value="UniProtKB-SubCell"/>
</dbReference>
<keyword evidence="3" id="KW-0813">Transport</keyword>
<feature type="transmembrane region" description="Helical" evidence="8">
    <location>
        <begin position="38"/>
        <end position="59"/>
    </location>
</feature>
<evidence type="ECO:0000256" key="1">
    <source>
        <dbReference type="ARBA" id="ARBA00004651"/>
    </source>
</evidence>
<dbReference type="Pfam" id="PF02080">
    <property type="entry name" value="TrkA_C"/>
    <property type="match status" value="2"/>
</dbReference>
<dbReference type="InterPro" id="IPR050144">
    <property type="entry name" value="AAE_transporter"/>
</dbReference>
<organism evidence="10">
    <name type="scientific">Caldithrix abyssi</name>
    <dbReference type="NCBI Taxonomy" id="187145"/>
    <lineage>
        <taxon>Bacteria</taxon>
        <taxon>Pseudomonadati</taxon>
        <taxon>Calditrichota</taxon>
        <taxon>Calditrichia</taxon>
        <taxon>Calditrichales</taxon>
        <taxon>Calditrichaceae</taxon>
        <taxon>Caldithrix</taxon>
    </lineage>
</organism>
<feature type="transmembrane region" description="Helical" evidence="8">
    <location>
        <begin position="65"/>
        <end position="87"/>
    </location>
</feature>
<dbReference type="GO" id="GO:0006813">
    <property type="term" value="P:potassium ion transport"/>
    <property type="evidence" value="ECO:0007669"/>
    <property type="project" value="InterPro"/>
</dbReference>
<feature type="transmembrane region" description="Helical" evidence="8">
    <location>
        <begin position="12"/>
        <end position="31"/>
    </location>
</feature>
<name>A0A7V4U126_CALAY</name>
<proteinExistence type="inferred from homology"/>
<feature type="domain" description="RCK C-terminal" evidence="9">
    <location>
        <begin position="270"/>
        <end position="353"/>
    </location>
</feature>
<dbReference type="PROSITE" id="PS51202">
    <property type="entry name" value="RCK_C"/>
    <property type="match status" value="2"/>
</dbReference>
<feature type="transmembrane region" description="Helical" evidence="8">
    <location>
        <begin position="94"/>
        <end position="116"/>
    </location>
</feature>
<feature type="transmembrane region" description="Helical" evidence="8">
    <location>
        <begin position="417"/>
        <end position="436"/>
    </location>
</feature>
<dbReference type="AlphaFoldDB" id="A0A7V4U126"/>
<keyword evidence="4" id="KW-1003">Cell membrane</keyword>
<dbReference type="Pfam" id="PF06826">
    <property type="entry name" value="Asp-Al_Ex"/>
    <property type="match status" value="2"/>
</dbReference>
<evidence type="ECO:0000259" key="9">
    <source>
        <dbReference type="PROSITE" id="PS51202"/>
    </source>
</evidence>
<evidence type="ECO:0000256" key="6">
    <source>
        <dbReference type="ARBA" id="ARBA00022989"/>
    </source>
</evidence>
<evidence type="ECO:0000313" key="10">
    <source>
        <dbReference type="EMBL" id="HGY55663.1"/>
    </source>
</evidence>
<dbReference type="PANTHER" id="PTHR30445:SF3">
    <property type="entry name" value="TRANSPORT PROTEIN YIDE-RELATED"/>
    <property type="match status" value="1"/>
</dbReference>
<accession>A0A7V4U126</accession>
<keyword evidence="6 8" id="KW-1133">Transmembrane helix</keyword>
<evidence type="ECO:0000256" key="4">
    <source>
        <dbReference type="ARBA" id="ARBA00022475"/>
    </source>
</evidence>
<dbReference type="Gene3D" id="3.30.70.1450">
    <property type="entry name" value="Regulator of K+ conductance, C-terminal domain"/>
    <property type="match status" value="2"/>
</dbReference>
<evidence type="ECO:0000256" key="3">
    <source>
        <dbReference type="ARBA" id="ARBA00022448"/>
    </source>
</evidence>
<dbReference type="Proteomes" id="UP000885779">
    <property type="component" value="Unassembled WGS sequence"/>
</dbReference>
<comment type="caution">
    <text evidence="10">The sequence shown here is derived from an EMBL/GenBank/DDBJ whole genome shotgun (WGS) entry which is preliminary data.</text>
</comment>
<dbReference type="NCBIfam" id="TIGR01625">
    <property type="entry name" value="YidE_YbjL_dupl"/>
    <property type="match status" value="2"/>
</dbReference>
<comment type="subcellular location">
    <subcellularLocation>
        <location evidence="1">Cell membrane</location>
        <topology evidence="1">Multi-pass membrane protein</topology>
    </subcellularLocation>
</comment>
<keyword evidence="5 8" id="KW-0812">Transmembrane</keyword>
<feature type="domain" description="RCK C-terminal" evidence="9">
    <location>
        <begin position="187"/>
        <end position="269"/>
    </location>
</feature>
<evidence type="ECO:0000256" key="8">
    <source>
        <dbReference type="SAM" id="Phobius"/>
    </source>
</evidence>
<feature type="transmembrane region" description="Helical" evidence="8">
    <location>
        <begin position="387"/>
        <end position="405"/>
    </location>
</feature>
<dbReference type="GO" id="GO:0008324">
    <property type="term" value="F:monoatomic cation transmembrane transporter activity"/>
    <property type="evidence" value="ECO:0007669"/>
    <property type="project" value="InterPro"/>
</dbReference>